<organism evidence="1 2">
    <name type="scientific">Gimesia chilikensis</name>
    <dbReference type="NCBI Taxonomy" id="2605989"/>
    <lineage>
        <taxon>Bacteria</taxon>
        <taxon>Pseudomonadati</taxon>
        <taxon>Planctomycetota</taxon>
        <taxon>Planctomycetia</taxon>
        <taxon>Planctomycetales</taxon>
        <taxon>Planctomycetaceae</taxon>
        <taxon>Gimesia</taxon>
    </lineage>
</organism>
<dbReference type="SUPFAM" id="SSF52540">
    <property type="entry name" value="P-loop containing nucleoside triphosphate hydrolases"/>
    <property type="match status" value="1"/>
</dbReference>
<dbReference type="Gene3D" id="3.40.50.300">
    <property type="entry name" value="P-loop containing nucleotide triphosphate hydrolases"/>
    <property type="match status" value="1"/>
</dbReference>
<accession>A0A517WGR1</accession>
<evidence type="ECO:0000313" key="1">
    <source>
        <dbReference type="EMBL" id="QDU04437.1"/>
    </source>
</evidence>
<dbReference type="EMBL" id="CP036347">
    <property type="protein sequence ID" value="QDU04437.1"/>
    <property type="molecule type" value="Genomic_DNA"/>
</dbReference>
<reference evidence="1 2" key="1">
    <citation type="submission" date="2019-02" db="EMBL/GenBank/DDBJ databases">
        <title>Deep-cultivation of Planctomycetes and their phenomic and genomic characterization uncovers novel biology.</title>
        <authorList>
            <person name="Wiegand S."/>
            <person name="Jogler M."/>
            <person name="Boedeker C."/>
            <person name="Pinto D."/>
            <person name="Vollmers J."/>
            <person name="Rivas-Marin E."/>
            <person name="Kohn T."/>
            <person name="Peeters S.H."/>
            <person name="Heuer A."/>
            <person name="Rast P."/>
            <person name="Oberbeckmann S."/>
            <person name="Bunk B."/>
            <person name="Jeske O."/>
            <person name="Meyerdierks A."/>
            <person name="Storesund J.E."/>
            <person name="Kallscheuer N."/>
            <person name="Luecker S."/>
            <person name="Lage O.M."/>
            <person name="Pohl T."/>
            <person name="Merkel B.J."/>
            <person name="Hornburger P."/>
            <person name="Mueller R.-W."/>
            <person name="Bruemmer F."/>
            <person name="Labrenz M."/>
            <person name="Spormann A.M."/>
            <person name="Op den Camp H."/>
            <person name="Overmann J."/>
            <person name="Amann R."/>
            <person name="Jetten M.S.M."/>
            <person name="Mascher T."/>
            <person name="Medema M.H."/>
            <person name="Devos D.P."/>
            <person name="Kaster A.-K."/>
            <person name="Ovreas L."/>
            <person name="Rohde M."/>
            <person name="Galperin M.Y."/>
            <person name="Jogler C."/>
        </authorList>
    </citation>
    <scope>NUCLEOTIDE SEQUENCE [LARGE SCALE GENOMIC DNA]</scope>
    <source>
        <strain evidence="1 2">V6</strain>
    </source>
</reference>
<sequence length="278" mass="32417">MLTIPVFYVASMARSGETVFLRTLNSHSKIHVLHNIENKDSTLSLRLFERLKNSSVNEIESQDVEHLSVSSNQILIVKQGVYEARSEFNGVVLVRNPLSIFASLISYDSWKINWSMMNYFFRGSRSGVLRRYKTTRGRLLSWMKNIDEEFGELLNNLDTVELYCAFYNRRMLNLRDLNLPIVRYEDFVIEPEMTLRALMPQLGLKFETEMLTSEKAYSSNQEGHGKNDLSRSVDTSSLHKYRSLDKKLVDRILALTYPTWSAYGYMWDEKTKMMRVSS</sequence>
<evidence type="ECO:0008006" key="3">
    <source>
        <dbReference type="Google" id="ProtNLM"/>
    </source>
</evidence>
<name>A0A517WGR1_9PLAN</name>
<proteinExistence type="predicted"/>
<evidence type="ECO:0000313" key="2">
    <source>
        <dbReference type="Proteomes" id="UP000320722"/>
    </source>
</evidence>
<dbReference type="AlphaFoldDB" id="A0A517WGR1"/>
<protein>
    <recommendedName>
        <fullName evidence="3">Sulfotransferase domain-containing protein</fullName>
    </recommendedName>
</protein>
<dbReference type="InterPro" id="IPR027417">
    <property type="entry name" value="P-loop_NTPase"/>
</dbReference>
<gene>
    <name evidence="1" type="ORF">V6x_41650</name>
</gene>
<dbReference type="Proteomes" id="UP000320722">
    <property type="component" value="Chromosome"/>
</dbReference>